<dbReference type="STRING" id="623744.A0A553PZQ8"/>
<dbReference type="PANTHER" id="PTHR46105:SF23">
    <property type="entry name" value="TRANSCRIPTION REGULATOR PROTEIN BACH1"/>
    <property type="match status" value="1"/>
</dbReference>
<protein>
    <recommendedName>
        <fullName evidence="10">BTB domain-containing protein</fullName>
    </recommendedName>
</protein>
<dbReference type="SUPFAM" id="SSF47454">
    <property type="entry name" value="A DNA-binding domain in eukaryotic transcription factors"/>
    <property type="match status" value="1"/>
</dbReference>
<dbReference type="OrthoDB" id="6365358at2759"/>
<feature type="compositionally biased region" description="Basic and acidic residues" evidence="5">
    <location>
        <begin position="314"/>
        <end position="323"/>
    </location>
</feature>
<evidence type="ECO:0000256" key="5">
    <source>
        <dbReference type="SAM" id="MobiDB-lite"/>
    </source>
</evidence>
<evidence type="ECO:0000259" key="7">
    <source>
        <dbReference type="PROSITE" id="PS50217"/>
    </source>
</evidence>
<dbReference type="SMART" id="SM00225">
    <property type="entry name" value="BTB"/>
    <property type="match status" value="1"/>
</dbReference>
<keyword evidence="2" id="KW-0238">DNA-binding</keyword>
<dbReference type="SUPFAM" id="SSF54695">
    <property type="entry name" value="POZ domain"/>
    <property type="match status" value="1"/>
</dbReference>
<dbReference type="PANTHER" id="PTHR46105">
    <property type="entry name" value="AGAP004733-PA"/>
    <property type="match status" value="1"/>
</dbReference>
<evidence type="ECO:0000313" key="9">
    <source>
        <dbReference type="Proteomes" id="UP000316079"/>
    </source>
</evidence>
<evidence type="ECO:0000256" key="4">
    <source>
        <dbReference type="SAM" id="Coils"/>
    </source>
</evidence>
<reference evidence="8 9" key="1">
    <citation type="journal article" date="2019" name="Sci. Data">
        <title>Hybrid genome assembly and annotation of Danionella translucida.</title>
        <authorList>
            <person name="Kadobianskyi M."/>
            <person name="Schulze L."/>
            <person name="Schuelke M."/>
            <person name="Judkewitz B."/>
        </authorList>
    </citation>
    <scope>NUCLEOTIDE SEQUENCE [LARGE SCALE GENOMIC DNA]</scope>
    <source>
        <strain evidence="8 9">Bolton</strain>
    </source>
</reference>
<dbReference type="AlphaFoldDB" id="A0A553PZQ8"/>
<evidence type="ECO:0000259" key="6">
    <source>
        <dbReference type="PROSITE" id="PS50097"/>
    </source>
</evidence>
<evidence type="ECO:0008006" key="10">
    <source>
        <dbReference type="Google" id="ProtNLM"/>
    </source>
</evidence>
<dbReference type="PROSITE" id="PS50097">
    <property type="entry name" value="BTB"/>
    <property type="match status" value="1"/>
</dbReference>
<feature type="region of interest" description="Disordered" evidence="5">
    <location>
        <begin position="297"/>
        <end position="331"/>
    </location>
</feature>
<dbReference type="InterPro" id="IPR008917">
    <property type="entry name" value="TF_DNA-bd_sf"/>
</dbReference>
<keyword evidence="9" id="KW-1185">Reference proteome</keyword>
<dbReference type="InterPro" id="IPR004826">
    <property type="entry name" value="bZIP_Maf"/>
</dbReference>
<dbReference type="GO" id="GO:0000981">
    <property type="term" value="F:DNA-binding transcription factor activity, RNA polymerase II-specific"/>
    <property type="evidence" value="ECO:0007669"/>
    <property type="project" value="TreeGrafter"/>
</dbReference>
<dbReference type="PROSITE" id="PS00036">
    <property type="entry name" value="BZIP_BASIC"/>
    <property type="match status" value="1"/>
</dbReference>
<proteinExistence type="predicted"/>
<organism evidence="8 9">
    <name type="scientific">Danionella cerebrum</name>
    <dbReference type="NCBI Taxonomy" id="2873325"/>
    <lineage>
        <taxon>Eukaryota</taxon>
        <taxon>Metazoa</taxon>
        <taxon>Chordata</taxon>
        <taxon>Craniata</taxon>
        <taxon>Vertebrata</taxon>
        <taxon>Euteleostomi</taxon>
        <taxon>Actinopterygii</taxon>
        <taxon>Neopterygii</taxon>
        <taxon>Teleostei</taxon>
        <taxon>Ostariophysi</taxon>
        <taxon>Cypriniformes</taxon>
        <taxon>Danionidae</taxon>
        <taxon>Danioninae</taxon>
        <taxon>Danionella</taxon>
    </lineage>
</organism>
<evidence type="ECO:0000256" key="3">
    <source>
        <dbReference type="ARBA" id="ARBA00023163"/>
    </source>
</evidence>
<keyword evidence="4" id="KW-0175">Coiled coil</keyword>
<dbReference type="Pfam" id="PF00651">
    <property type="entry name" value="BTB"/>
    <property type="match status" value="1"/>
</dbReference>
<dbReference type="Gene3D" id="1.10.880.10">
    <property type="entry name" value="Transcription factor, Skn-1-like, DNA-binding domain"/>
    <property type="match status" value="1"/>
</dbReference>
<dbReference type="InterPro" id="IPR011333">
    <property type="entry name" value="SKP1/BTB/POZ_sf"/>
</dbReference>
<dbReference type="SMART" id="SM00338">
    <property type="entry name" value="BRLZ"/>
    <property type="match status" value="1"/>
</dbReference>
<feature type="coiled-coil region" evidence="4">
    <location>
        <begin position="456"/>
        <end position="486"/>
    </location>
</feature>
<keyword evidence="3" id="KW-0804">Transcription</keyword>
<gene>
    <name evidence="8" type="ORF">DNTS_020668</name>
</gene>
<evidence type="ECO:0000313" key="8">
    <source>
        <dbReference type="EMBL" id="TRY83167.1"/>
    </source>
</evidence>
<sequence length="586" mass="65085">MSLENSKSFNFTFQSSVHSSHVLQCLNEQRKKDILCDVTVVVGSQSFRAHQAILASCSDFFSARVSSHTSESTVINLPDELISEGFEPLLDFAYTSKLIFTKENVLEIRNCATVLGFKNLDKACFDFLLPKLFDSHRGTSKIQRKCCKTTCCRSRGSGVSKDDDIDEDKPSNKPPQPKFKVREPPCLPSVAIEDVGNSFTSVRDTDYSLLCPKYRKFQIACGKERSCQDACREKPKSLDKTEDGCPLSCNPRSSKDISSRDNTPIPEDENSTLHCAPCTDLSSLSSCNDSAQSICDSGDSAKPGISPQEESEDGERTTRELRLEQSNAQRSPVEMMVAEQLTSWTSSSQSSTGLKASNLNCLRSCYLDAREVECPFLQEFGAVGAQIHDGEAGSTSQMALPLSVEQIVSLNRNDFQQMLKQQILTREQLDAVHDIRRRSKNRIAARRCRKRKLDCIYNLECEIEKLRSEREKLNSERMKLNQLKLKACQSYSSLYEQVCAEAALRPEQLQVLAKYSSPDCPLSAFLCSSGDKAPVSSIDAQSNSQKLPQGFTDGQPYSCTGQTMAFKKTECCSVVKLGADLLGIEK</sequence>
<dbReference type="InterPro" id="IPR000210">
    <property type="entry name" value="BTB/POZ_dom"/>
</dbReference>
<keyword evidence="1" id="KW-0805">Transcription regulation</keyword>
<feature type="domain" description="BZIP" evidence="7">
    <location>
        <begin position="436"/>
        <end position="482"/>
    </location>
</feature>
<feature type="domain" description="BTB" evidence="6">
    <location>
        <begin position="36"/>
        <end position="102"/>
    </location>
</feature>
<dbReference type="Pfam" id="PF03131">
    <property type="entry name" value="bZIP_Maf"/>
    <property type="match status" value="1"/>
</dbReference>
<dbReference type="InterPro" id="IPR050457">
    <property type="entry name" value="ZnFinger_BTB_dom_contain"/>
</dbReference>
<dbReference type="FunFam" id="3.30.710.10:FF:000033">
    <property type="entry name" value="transcription regulator protein BACH2 isoform X1"/>
    <property type="match status" value="1"/>
</dbReference>
<comment type="caution">
    <text evidence="8">The sequence shown here is derived from an EMBL/GenBank/DDBJ whole genome shotgun (WGS) entry which is preliminary data.</text>
</comment>
<dbReference type="InterPro" id="IPR004827">
    <property type="entry name" value="bZIP"/>
</dbReference>
<name>A0A553PZQ8_9TELE</name>
<evidence type="ECO:0000256" key="1">
    <source>
        <dbReference type="ARBA" id="ARBA00023015"/>
    </source>
</evidence>
<dbReference type="Gene3D" id="3.30.710.10">
    <property type="entry name" value="Potassium Channel Kv1.1, Chain A"/>
    <property type="match status" value="1"/>
</dbReference>
<dbReference type="Proteomes" id="UP000316079">
    <property type="component" value="Unassembled WGS sequence"/>
</dbReference>
<dbReference type="GO" id="GO:0000978">
    <property type="term" value="F:RNA polymerase II cis-regulatory region sequence-specific DNA binding"/>
    <property type="evidence" value="ECO:0007669"/>
    <property type="project" value="TreeGrafter"/>
</dbReference>
<accession>A0A553PZQ8</accession>
<evidence type="ECO:0000256" key="2">
    <source>
        <dbReference type="ARBA" id="ARBA00023125"/>
    </source>
</evidence>
<dbReference type="PROSITE" id="PS50217">
    <property type="entry name" value="BZIP"/>
    <property type="match status" value="1"/>
</dbReference>
<feature type="region of interest" description="Disordered" evidence="5">
    <location>
        <begin position="153"/>
        <end position="183"/>
    </location>
</feature>
<dbReference type="EMBL" id="SRMA01026496">
    <property type="protein sequence ID" value="TRY83167.1"/>
    <property type="molecule type" value="Genomic_DNA"/>
</dbReference>